<protein>
    <recommendedName>
        <fullName evidence="5">Secreted protein</fullName>
    </recommendedName>
</protein>
<feature type="region of interest" description="Disordered" evidence="1">
    <location>
        <begin position="49"/>
        <end position="74"/>
    </location>
</feature>
<evidence type="ECO:0000256" key="1">
    <source>
        <dbReference type="SAM" id="MobiDB-lite"/>
    </source>
</evidence>
<proteinExistence type="predicted"/>
<sequence length="196" mass="21048">MFAKQLPALLLVALCGLSSVIASGHEDTSSCNSVSQEKIGEKQVKMEDFDCSGQSGDSVGDSKMAKKKKPAKGGDDGVVNVCGAQCDTVCYDHNKPPFYYPSDCQVIYDALWYASQKNVQGQHFTIAKDHTVSMSYATCKGSFINEIDDHPLEYCRNDFGAVIKYIAGACPGGGKCVAKDKTWTIRAIGTTPIPGN</sequence>
<accession>A0AAW0BZZ0</accession>
<keyword evidence="4" id="KW-1185">Reference proteome</keyword>
<reference evidence="3 4" key="1">
    <citation type="submission" date="2024-01" db="EMBL/GenBank/DDBJ databases">
        <title>A draft genome for a cacao thread blight-causing isolate of Paramarasmius palmivorus.</title>
        <authorList>
            <person name="Baruah I.K."/>
            <person name="Bukari Y."/>
            <person name="Amoako-Attah I."/>
            <person name="Meinhardt L.W."/>
            <person name="Bailey B.A."/>
            <person name="Cohen S.P."/>
        </authorList>
    </citation>
    <scope>NUCLEOTIDE SEQUENCE [LARGE SCALE GENOMIC DNA]</scope>
    <source>
        <strain evidence="3 4">GH-12</strain>
    </source>
</reference>
<comment type="caution">
    <text evidence="3">The sequence shown here is derived from an EMBL/GenBank/DDBJ whole genome shotgun (WGS) entry which is preliminary data.</text>
</comment>
<feature type="chain" id="PRO_5043350946" description="Secreted protein" evidence="2">
    <location>
        <begin position="23"/>
        <end position="196"/>
    </location>
</feature>
<evidence type="ECO:0000256" key="2">
    <source>
        <dbReference type="SAM" id="SignalP"/>
    </source>
</evidence>
<name>A0AAW0BZZ0_9AGAR</name>
<feature type="signal peptide" evidence="2">
    <location>
        <begin position="1"/>
        <end position="22"/>
    </location>
</feature>
<evidence type="ECO:0000313" key="4">
    <source>
        <dbReference type="Proteomes" id="UP001383192"/>
    </source>
</evidence>
<evidence type="ECO:0008006" key="5">
    <source>
        <dbReference type="Google" id="ProtNLM"/>
    </source>
</evidence>
<keyword evidence="2" id="KW-0732">Signal</keyword>
<organism evidence="3 4">
    <name type="scientific">Paramarasmius palmivorus</name>
    <dbReference type="NCBI Taxonomy" id="297713"/>
    <lineage>
        <taxon>Eukaryota</taxon>
        <taxon>Fungi</taxon>
        <taxon>Dikarya</taxon>
        <taxon>Basidiomycota</taxon>
        <taxon>Agaricomycotina</taxon>
        <taxon>Agaricomycetes</taxon>
        <taxon>Agaricomycetidae</taxon>
        <taxon>Agaricales</taxon>
        <taxon>Marasmiineae</taxon>
        <taxon>Marasmiaceae</taxon>
        <taxon>Paramarasmius</taxon>
    </lineage>
</organism>
<dbReference type="EMBL" id="JAYKXP010000062">
    <property type="protein sequence ID" value="KAK7032604.1"/>
    <property type="molecule type" value="Genomic_DNA"/>
</dbReference>
<dbReference type="AlphaFoldDB" id="A0AAW0BZZ0"/>
<dbReference type="Proteomes" id="UP001383192">
    <property type="component" value="Unassembled WGS sequence"/>
</dbReference>
<gene>
    <name evidence="3" type="ORF">VNI00_012867</name>
</gene>
<evidence type="ECO:0000313" key="3">
    <source>
        <dbReference type="EMBL" id="KAK7032604.1"/>
    </source>
</evidence>